<evidence type="ECO:0000259" key="2">
    <source>
        <dbReference type="Pfam" id="PF13731"/>
    </source>
</evidence>
<evidence type="ECO:0000313" key="4">
    <source>
        <dbReference type="Proteomes" id="UP000249260"/>
    </source>
</evidence>
<evidence type="ECO:0000313" key="3">
    <source>
        <dbReference type="EMBL" id="RAP73687.1"/>
    </source>
</evidence>
<dbReference type="Pfam" id="PF13731">
    <property type="entry name" value="WxL"/>
    <property type="match status" value="1"/>
</dbReference>
<evidence type="ECO:0000256" key="1">
    <source>
        <dbReference type="SAM" id="SignalP"/>
    </source>
</evidence>
<feature type="signal peptide" evidence="1">
    <location>
        <begin position="1"/>
        <end position="27"/>
    </location>
</feature>
<comment type="caution">
    <text evidence="3">The sequence shown here is derived from an EMBL/GenBank/DDBJ whole genome shotgun (WGS) entry which is preliminary data.</text>
</comment>
<organism evidence="3 4">
    <name type="scientific">Paenibacillus montanisoli</name>
    <dbReference type="NCBI Taxonomy" id="2081970"/>
    <lineage>
        <taxon>Bacteria</taxon>
        <taxon>Bacillati</taxon>
        <taxon>Bacillota</taxon>
        <taxon>Bacilli</taxon>
        <taxon>Bacillales</taxon>
        <taxon>Paenibacillaceae</taxon>
        <taxon>Paenibacillus</taxon>
    </lineage>
</organism>
<protein>
    <submittedName>
        <fullName evidence="3">WxL domain-containing protein</fullName>
    </submittedName>
</protein>
<keyword evidence="4" id="KW-1185">Reference proteome</keyword>
<dbReference type="OrthoDB" id="2356942at2"/>
<gene>
    <name evidence="3" type="ORF">DL346_25810</name>
</gene>
<dbReference type="EMBL" id="QLUW01000006">
    <property type="protein sequence ID" value="RAP73687.1"/>
    <property type="molecule type" value="Genomic_DNA"/>
</dbReference>
<sequence length="213" mass="21307">MNIKKSLISGVLGLLIVLTLVSPAAIAATANTGTSTGHVSLTTGAPTTPVDPIYPNVPDGSTGNIGALTIDNITSLEFGSWQVSNTTLTVASTISNPNTQVTDVRGTGAGWKLQVASSTFASGGNTLKGASIYLPAGTAQTISGNTSTAPVLNAVTLDTTAGTAVDLMSAEAGSGMGTWADLMDPTQIKLTIPAGNLAGNYTATLTWTLVDAP</sequence>
<reference evidence="3 4" key="1">
    <citation type="submission" date="2018-06" db="EMBL/GenBank/DDBJ databases">
        <title>Paenibacillus montanisoli sp. nov., isolated from mountain area soil.</title>
        <authorList>
            <person name="Wu M."/>
        </authorList>
    </citation>
    <scope>NUCLEOTIDE SEQUENCE [LARGE SCALE GENOMIC DNA]</scope>
    <source>
        <strain evidence="3 4">RA17</strain>
    </source>
</reference>
<accession>A0A328TT11</accession>
<dbReference type="RefSeq" id="WP_112885270.1">
    <property type="nucleotide sequence ID" value="NZ_QLUW01000006.1"/>
</dbReference>
<feature type="domain" description="WxL" evidence="2">
    <location>
        <begin position="29"/>
        <end position="213"/>
    </location>
</feature>
<name>A0A328TT11_9BACL</name>
<dbReference type="Proteomes" id="UP000249260">
    <property type="component" value="Unassembled WGS sequence"/>
</dbReference>
<feature type="chain" id="PRO_5016390279" evidence="1">
    <location>
        <begin position="28"/>
        <end position="213"/>
    </location>
</feature>
<keyword evidence="1" id="KW-0732">Signal</keyword>
<dbReference type="AlphaFoldDB" id="A0A328TT11"/>
<dbReference type="InterPro" id="IPR027994">
    <property type="entry name" value="WxL_dom"/>
</dbReference>
<proteinExistence type="predicted"/>